<evidence type="ECO:0000256" key="1">
    <source>
        <dbReference type="SAM" id="MobiDB-lite"/>
    </source>
</evidence>
<evidence type="ECO:0000313" key="4">
    <source>
        <dbReference type="Proteomes" id="UP000255050"/>
    </source>
</evidence>
<sequence length="244" mass="27162">MNGIKADAEAHLASLSMENPEDIDRIYYYKAAIETCEGVINYAHRIAARARELAAIEQNAQRRAELLTIAEVNQNVPANPPKTLQEALQSIWTVESLFEIEENQTGLSLGRVDQYCYPMFEADIREGRLTHDTALELLQAFIIKCAELMWMSSELGAKYFAGYQPFINLTVGGQKRSGGDACKRPDLPDHGRRALREGLPAVAGLPYSQPVAAEVYGKNRRRRQSGDGLPGLPLRRLPYQDDAA</sequence>
<dbReference type="Pfam" id="PF02901">
    <property type="entry name" value="PFL-like"/>
    <property type="match status" value="1"/>
</dbReference>
<dbReference type="InterPro" id="IPR051215">
    <property type="entry name" value="GRE"/>
</dbReference>
<dbReference type="AlphaFoldDB" id="A0A7H4M0V3"/>
<proteinExistence type="predicted"/>
<keyword evidence="3" id="KW-0670">Pyruvate</keyword>
<organism evidence="3 4">
    <name type="scientific">Klebsiella michiganensis</name>
    <dbReference type="NCBI Taxonomy" id="1134687"/>
    <lineage>
        <taxon>Bacteria</taxon>
        <taxon>Pseudomonadati</taxon>
        <taxon>Pseudomonadota</taxon>
        <taxon>Gammaproteobacteria</taxon>
        <taxon>Enterobacterales</taxon>
        <taxon>Enterobacteriaceae</taxon>
        <taxon>Klebsiella/Raoultella group</taxon>
        <taxon>Klebsiella</taxon>
    </lineage>
</organism>
<dbReference type="GO" id="GO:0043722">
    <property type="term" value="F:4-hydroxyphenylacetate decarboxylase activity"/>
    <property type="evidence" value="ECO:0007669"/>
    <property type="project" value="UniProtKB-EC"/>
</dbReference>
<dbReference type="SUPFAM" id="SSF51998">
    <property type="entry name" value="PFL-like glycyl radical enzymes"/>
    <property type="match status" value="1"/>
</dbReference>
<feature type="domain" description="PFL" evidence="2">
    <location>
        <begin position="1"/>
        <end position="244"/>
    </location>
</feature>
<dbReference type="EMBL" id="UGJR01000002">
    <property type="protein sequence ID" value="STR42029.1"/>
    <property type="molecule type" value="Genomic_DNA"/>
</dbReference>
<dbReference type="Gene3D" id="3.20.70.20">
    <property type="match status" value="1"/>
</dbReference>
<accession>A0A7H4M0V3</accession>
<name>A0A7H4M0V3_9ENTR</name>
<gene>
    <name evidence="3" type="primary">hpdB_2</name>
    <name evidence="3" type="ORF">NCTC11694_03232</name>
</gene>
<dbReference type="PANTHER" id="PTHR43641">
    <property type="entry name" value="FORMATE ACETYLTRANSFERASE 3-RELATED"/>
    <property type="match status" value="1"/>
</dbReference>
<comment type="caution">
    <text evidence="3">The sequence shown here is derived from an EMBL/GenBank/DDBJ whole genome shotgun (WGS) entry which is preliminary data.</text>
</comment>
<dbReference type="Proteomes" id="UP000255050">
    <property type="component" value="Unassembled WGS sequence"/>
</dbReference>
<dbReference type="PROSITE" id="PS51554">
    <property type="entry name" value="PFL"/>
    <property type="match status" value="1"/>
</dbReference>
<dbReference type="InterPro" id="IPR004184">
    <property type="entry name" value="PFL_dom"/>
</dbReference>
<keyword evidence="3" id="KW-0456">Lyase</keyword>
<evidence type="ECO:0000313" key="3">
    <source>
        <dbReference type="EMBL" id="STR42029.1"/>
    </source>
</evidence>
<feature type="region of interest" description="Disordered" evidence="1">
    <location>
        <begin position="216"/>
        <end position="244"/>
    </location>
</feature>
<dbReference type="EC" id="4.1.1.83" evidence="3"/>
<reference evidence="3 4" key="1">
    <citation type="submission" date="2018-06" db="EMBL/GenBank/DDBJ databases">
        <authorList>
            <consortium name="Pathogen Informatics"/>
            <person name="Doyle S."/>
        </authorList>
    </citation>
    <scope>NUCLEOTIDE SEQUENCE [LARGE SCALE GENOMIC DNA]</scope>
    <source>
        <strain evidence="3 4">NCTC11694</strain>
    </source>
</reference>
<protein>
    <submittedName>
        <fullName evidence="3">Pyruvate formate-lyase</fullName>
        <ecNumber evidence="3">4.1.1.83</ecNumber>
    </submittedName>
</protein>
<evidence type="ECO:0000259" key="2">
    <source>
        <dbReference type="PROSITE" id="PS51554"/>
    </source>
</evidence>
<dbReference type="PANTHER" id="PTHR43641:SF2">
    <property type="entry name" value="DEHYDRATASE YBIW-RELATED"/>
    <property type="match status" value="1"/>
</dbReference>
<dbReference type="GO" id="GO:0005829">
    <property type="term" value="C:cytosol"/>
    <property type="evidence" value="ECO:0007669"/>
    <property type="project" value="TreeGrafter"/>
</dbReference>